<evidence type="ECO:0000259" key="1">
    <source>
        <dbReference type="Pfam" id="PF03446"/>
    </source>
</evidence>
<evidence type="ECO:0000313" key="4">
    <source>
        <dbReference type="Proteomes" id="UP001589718"/>
    </source>
</evidence>
<dbReference type="InterPro" id="IPR036291">
    <property type="entry name" value="NAD(P)-bd_dom_sf"/>
</dbReference>
<dbReference type="Gene3D" id="3.40.50.720">
    <property type="entry name" value="NAD(P)-binding Rossmann-like Domain"/>
    <property type="match status" value="1"/>
</dbReference>
<evidence type="ECO:0000313" key="3">
    <source>
        <dbReference type="EMBL" id="MFB9519946.1"/>
    </source>
</evidence>
<gene>
    <name evidence="3" type="ORF">ACFFTU_08310</name>
</gene>
<dbReference type="Gene3D" id="1.10.1040.10">
    <property type="entry name" value="N-(1-d-carboxylethyl)-l-norvaline Dehydrogenase, domain 2"/>
    <property type="match status" value="1"/>
</dbReference>
<dbReference type="RefSeq" id="WP_345221872.1">
    <property type="nucleotide sequence ID" value="NZ_BAAAXE010000013.1"/>
</dbReference>
<proteinExistence type="predicted"/>
<dbReference type="Pfam" id="PF21761">
    <property type="entry name" value="RedAm-like_C"/>
    <property type="match status" value="1"/>
</dbReference>
<dbReference type="InterPro" id="IPR048666">
    <property type="entry name" value="RedAm-like_C"/>
</dbReference>
<dbReference type="PANTHER" id="PTHR43580">
    <property type="entry name" value="OXIDOREDUCTASE GLYR1-RELATED"/>
    <property type="match status" value="1"/>
</dbReference>
<dbReference type="EMBL" id="JBHMCR010000004">
    <property type="protein sequence ID" value="MFB9519946.1"/>
    <property type="molecule type" value="Genomic_DNA"/>
</dbReference>
<dbReference type="PANTHER" id="PTHR43580:SF2">
    <property type="entry name" value="CYTOKINE-LIKE NUCLEAR FACTOR N-PAC"/>
    <property type="match status" value="1"/>
</dbReference>
<dbReference type="GO" id="GO:0016491">
    <property type="term" value="F:oxidoreductase activity"/>
    <property type="evidence" value="ECO:0007669"/>
    <property type="project" value="UniProtKB-KW"/>
</dbReference>
<comment type="caution">
    <text evidence="3">The sequence shown here is derived from an EMBL/GenBank/DDBJ whole genome shotgun (WGS) entry which is preliminary data.</text>
</comment>
<dbReference type="Pfam" id="PF03446">
    <property type="entry name" value="NAD_binding_2"/>
    <property type="match status" value="1"/>
</dbReference>
<reference evidence="3 4" key="1">
    <citation type="submission" date="2024-09" db="EMBL/GenBank/DDBJ databases">
        <authorList>
            <person name="Sun Q."/>
            <person name="Mori K."/>
        </authorList>
    </citation>
    <scope>NUCLEOTIDE SEQUENCE [LARGE SCALE GENOMIC DNA]</scope>
    <source>
        <strain evidence="3 4">JCM 4362</strain>
    </source>
</reference>
<dbReference type="EC" id="1.1.-.-" evidence="3"/>
<protein>
    <submittedName>
        <fullName evidence="3">NAD(P)-dependent oxidoreductase</fullName>
        <ecNumber evidence="3">1.1.-.-</ecNumber>
    </submittedName>
</protein>
<dbReference type="InterPro" id="IPR013328">
    <property type="entry name" value="6PGD_dom2"/>
</dbReference>
<feature type="domain" description="NADPH-dependent reductive aminase-like C-terminal" evidence="2">
    <location>
        <begin position="177"/>
        <end position="300"/>
    </location>
</feature>
<dbReference type="InterPro" id="IPR051265">
    <property type="entry name" value="HIBADH-related_NP60_sf"/>
</dbReference>
<keyword evidence="3" id="KW-0560">Oxidoreductase</keyword>
<keyword evidence="4" id="KW-1185">Reference proteome</keyword>
<feature type="domain" description="6-phosphogluconate dehydrogenase NADP-binding" evidence="1">
    <location>
        <begin position="22"/>
        <end position="170"/>
    </location>
</feature>
<accession>A0ABV5PBK5</accession>
<name>A0ABV5PBK5_STRCM</name>
<dbReference type="Proteomes" id="UP001589718">
    <property type="component" value="Unassembled WGS sequence"/>
</dbReference>
<organism evidence="3 4">
    <name type="scientific">Streptomyces cremeus</name>
    <dbReference type="NCBI Taxonomy" id="66881"/>
    <lineage>
        <taxon>Bacteria</taxon>
        <taxon>Bacillati</taxon>
        <taxon>Actinomycetota</taxon>
        <taxon>Actinomycetes</taxon>
        <taxon>Kitasatosporales</taxon>
        <taxon>Streptomycetaceae</taxon>
        <taxon>Streptomyces</taxon>
    </lineage>
</organism>
<dbReference type="InterPro" id="IPR006115">
    <property type="entry name" value="6PGDH_NADP-bd"/>
</dbReference>
<sequence>MPAPATETPLSPLAPLVTKPPVTVLGLGLMGYALADALLTAGHRVTVWNRTPAKAAPLVARGAHLAGSVREALEAGPLTISCVLDYAAQRALLAPAAGALHGRTLVSLTNGTPAQARETEAWALALGATYLDGGIMAVPHQIATPEAFLFYSGAQDPFDQHRATLAVLGTPHHLGPDVSLASLYDLALLSAMDMMFAGFLHATAVATSHRGTTATDFAPHVVAWLTSMLGMVPVMAADIDSPAPPAYAQSMDLVVAAAQNMADAAREAGIRPDHFDRTVTELKHRIAAGETEYTAASALTHLRLPARV</sequence>
<dbReference type="SUPFAM" id="SSF51735">
    <property type="entry name" value="NAD(P)-binding Rossmann-fold domains"/>
    <property type="match status" value="1"/>
</dbReference>
<evidence type="ECO:0000259" key="2">
    <source>
        <dbReference type="Pfam" id="PF21761"/>
    </source>
</evidence>